<dbReference type="InterPro" id="IPR017850">
    <property type="entry name" value="Alkaline_phosphatase_core_sf"/>
</dbReference>
<organism evidence="1 2">
    <name type="scientific">Gimesia maris</name>
    <dbReference type="NCBI Taxonomy" id="122"/>
    <lineage>
        <taxon>Bacteria</taxon>
        <taxon>Pseudomonadati</taxon>
        <taxon>Planctomycetota</taxon>
        <taxon>Planctomycetia</taxon>
        <taxon>Planctomycetales</taxon>
        <taxon>Planctomycetaceae</taxon>
        <taxon>Gimesia</taxon>
    </lineage>
</organism>
<comment type="caution">
    <text evidence="1">The sequence shown here is derived from an EMBL/GenBank/DDBJ whole genome shotgun (WGS) entry which is preliminary data.</text>
</comment>
<feature type="non-terminal residue" evidence="1">
    <location>
        <position position="1"/>
    </location>
</feature>
<proteinExistence type="predicted"/>
<reference evidence="1 2" key="1">
    <citation type="journal article" date="2018" name="Nat. Biotechnol.">
        <title>A standardized bacterial taxonomy based on genome phylogeny substantially revises the tree of life.</title>
        <authorList>
            <person name="Parks D.H."/>
            <person name="Chuvochina M."/>
            <person name="Waite D.W."/>
            <person name="Rinke C."/>
            <person name="Skarshewski A."/>
            <person name="Chaumeil P.A."/>
            <person name="Hugenholtz P."/>
        </authorList>
    </citation>
    <scope>NUCLEOTIDE SEQUENCE [LARGE SCALE GENOMIC DNA]</scope>
    <source>
        <strain evidence="1">UBA9375</strain>
    </source>
</reference>
<evidence type="ECO:0000313" key="2">
    <source>
        <dbReference type="Proteomes" id="UP000263642"/>
    </source>
</evidence>
<evidence type="ECO:0000313" key="1">
    <source>
        <dbReference type="EMBL" id="HCO24432.1"/>
    </source>
</evidence>
<name>A0A3D3R8L8_9PLAN</name>
<dbReference type="Pfam" id="PF07394">
    <property type="entry name" value="DUF1501"/>
    <property type="match status" value="1"/>
</dbReference>
<dbReference type="AlphaFoldDB" id="A0A3D3R8L8"/>
<protein>
    <submittedName>
        <fullName evidence="1">DUF1501 domain-containing protein</fullName>
    </submittedName>
</protein>
<gene>
    <name evidence="1" type="ORF">DIT97_15855</name>
</gene>
<dbReference type="EMBL" id="DQAY01000094">
    <property type="protein sequence ID" value="HCO24432.1"/>
    <property type="molecule type" value="Genomic_DNA"/>
</dbReference>
<sequence length="314" mass="34763">SFGSIVSQLLGPGRGGMIPYVDAAPKMSYNPYNNNGSHLQGNPSWPGFTGYKHVPFALEGEVKSDLILNGIDLNRFNERRVLLETVKQNQSRFTAEGIDDFQDQAFQMLSSGRFAAAMDLEQEPQSVRDRYGKLQKTDPSFGGAPQSPQHLLLARRLVEAGVRCVSVAFGAWDWHANREGSIEYLSRKYLPVFDHSLAVFLQDLEERGLLEQTTVIVWGEFGRTPRINAKGGRDHWPGTQSVLLAGGGIQGGRVVGQTDRVGGVPLDRPVHVQEIFATLYQNLGINIATAQITDLSGRPRYLIDDDKQPIPELY</sequence>
<dbReference type="PANTHER" id="PTHR43737:SF1">
    <property type="entry name" value="DUF1501 DOMAIN-CONTAINING PROTEIN"/>
    <property type="match status" value="1"/>
</dbReference>
<dbReference type="PANTHER" id="PTHR43737">
    <property type="entry name" value="BLL7424 PROTEIN"/>
    <property type="match status" value="1"/>
</dbReference>
<dbReference type="Proteomes" id="UP000263642">
    <property type="component" value="Unassembled WGS sequence"/>
</dbReference>
<dbReference type="Gene3D" id="3.40.720.10">
    <property type="entry name" value="Alkaline Phosphatase, subunit A"/>
    <property type="match status" value="1"/>
</dbReference>
<dbReference type="SUPFAM" id="SSF53649">
    <property type="entry name" value="Alkaline phosphatase-like"/>
    <property type="match status" value="1"/>
</dbReference>
<dbReference type="InterPro" id="IPR010869">
    <property type="entry name" value="DUF1501"/>
</dbReference>
<accession>A0A3D3R8L8</accession>